<evidence type="ECO:0000256" key="2">
    <source>
        <dbReference type="ARBA" id="ARBA00006574"/>
    </source>
</evidence>
<evidence type="ECO:0000256" key="1">
    <source>
        <dbReference type="ARBA" id="ARBA00004141"/>
    </source>
</evidence>
<feature type="region of interest" description="Disordered" evidence="8">
    <location>
        <begin position="581"/>
        <end position="605"/>
    </location>
</feature>
<reference evidence="10 11" key="2">
    <citation type="journal article" date="2018" name="Plant J.">
        <title>The Physcomitrella patens chromosome-scale assembly reveals moss genome structure and evolution.</title>
        <authorList>
            <person name="Lang D."/>
            <person name="Ullrich K.K."/>
            <person name="Murat F."/>
            <person name="Fuchs J."/>
            <person name="Jenkins J."/>
            <person name="Haas F.B."/>
            <person name="Piednoel M."/>
            <person name="Gundlach H."/>
            <person name="Van Bel M."/>
            <person name="Meyberg R."/>
            <person name="Vives C."/>
            <person name="Morata J."/>
            <person name="Symeonidi A."/>
            <person name="Hiss M."/>
            <person name="Muchero W."/>
            <person name="Kamisugi Y."/>
            <person name="Saleh O."/>
            <person name="Blanc G."/>
            <person name="Decker E.L."/>
            <person name="van Gessel N."/>
            <person name="Grimwood J."/>
            <person name="Hayes R.D."/>
            <person name="Graham S.W."/>
            <person name="Gunter L.E."/>
            <person name="McDaniel S.F."/>
            <person name="Hoernstein S.N.W."/>
            <person name="Larsson A."/>
            <person name="Li F.W."/>
            <person name="Perroud P.F."/>
            <person name="Phillips J."/>
            <person name="Ranjan P."/>
            <person name="Rokshar D.S."/>
            <person name="Rothfels C.J."/>
            <person name="Schneider L."/>
            <person name="Shu S."/>
            <person name="Stevenson D.W."/>
            <person name="Thummler F."/>
            <person name="Tillich M."/>
            <person name="Villarreal Aguilar J.C."/>
            <person name="Widiez T."/>
            <person name="Wong G.K."/>
            <person name="Wymore A."/>
            <person name="Zhang Y."/>
            <person name="Zimmer A.D."/>
            <person name="Quatrano R.S."/>
            <person name="Mayer K.F.X."/>
            <person name="Goodstein D."/>
            <person name="Casacuberta J.M."/>
            <person name="Vandepoele K."/>
            <person name="Reski R."/>
            <person name="Cuming A.C."/>
            <person name="Tuskan G.A."/>
            <person name="Maumus F."/>
            <person name="Salse J."/>
            <person name="Schmutz J."/>
            <person name="Rensing S.A."/>
        </authorList>
    </citation>
    <scope>NUCLEOTIDE SEQUENCE [LARGE SCALE GENOMIC DNA]</scope>
    <source>
        <strain evidence="10 11">cv. Gransden 2004</strain>
    </source>
</reference>
<feature type="transmembrane region" description="Helical" evidence="9">
    <location>
        <begin position="458"/>
        <end position="482"/>
    </location>
</feature>
<dbReference type="GO" id="GO:0006952">
    <property type="term" value="P:defense response"/>
    <property type="evidence" value="ECO:0007669"/>
    <property type="project" value="UniProtKB-KW"/>
</dbReference>
<dbReference type="AlphaFoldDB" id="A0A7I4DKR6"/>
<keyword evidence="4" id="KW-0611">Plant defense</keyword>
<feature type="transmembrane region" description="Helical" evidence="9">
    <location>
        <begin position="252"/>
        <end position="276"/>
    </location>
</feature>
<evidence type="ECO:0000256" key="6">
    <source>
        <dbReference type="ARBA" id="ARBA00023136"/>
    </source>
</evidence>
<dbReference type="InParanoid" id="A0A7I4DKR6"/>
<dbReference type="Gramene" id="Pp3c4_24640V3.2">
    <property type="protein sequence ID" value="Pp3c4_24640V3.2"/>
    <property type="gene ID" value="Pp3c4_24640"/>
</dbReference>
<evidence type="ECO:0000256" key="5">
    <source>
        <dbReference type="ARBA" id="ARBA00022989"/>
    </source>
</evidence>
<name>A0A7I4DKR6_PHYPA</name>
<reference evidence="10 11" key="1">
    <citation type="journal article" date="2008" name="Science">
        <title>The Physcomitrella genome reveals evolutionary insights into the conquest of land by plants.</title>
        <authorList>
            <person name="Rensing S."/>
            <person name="Lang D."/>
            <person name="Zimmer A."/>
            <person name="Terry A."/>
            <person name="Salamov A."/>
            <person name="Shapiro H."/>
            <person name="Nishiyama T."/>
            <person name="Perroud P.-F."/>
            <person name="Lindquist E."/>
            <person name="Kamisugi Y."/>
            <person name="Tanahashi T."/>
            <person name="Sakakibara K."/>
            <person name="Fujita T."/>
            <person name="Oishi K."/>
            <person name="Shin-I T."/>
            <person name="Kuroki Y."/>
            <person name="Toyoda A."/>
            <person name="Suzuki Y."/>
            <person name="Hashimoto A."/>
            <person name="Yamaguchi K."/>
            <person name="Sugano A."/>
            <person name="Kohara Y."/>
            <person name="Fujiyama A."/>
            <person name="Anterola A."/>
            <person name="Aoki S."/>
            <person name="Ashton N."/>
            <person name="Barbazuk W.B."/>
            <person name="Barker E."/>
            <person name="Bennetzen J."/>
            <person name="Bezanilla M."/>
            <person name="Blankenship R."/>
            <person name="Cho S.H."/>
            <person name="Dutcher S."/>
            <person name="Estelle M."/>
            <person name="Fawcett J.A."/>
            <person name="Gundlach H."/>
            <person name="Hanada K."/>
            <person name="Heyl A."/>
            <person name="Hicks K.A."/>
            <person name="Hugh J."/>
            <person name="Lohr M."/>
            <person name="Mayer K."/>
            <person name="Melkozernov A."/>
            <person name="Murata T."/>
            <person name="Nelson D."/>
            <person name="Pils B."/>
            <person name="Prigge M."/>
            <person name="Reiss B."/>
            <person name="Renner T."/>
            <person name="Rombauts S."/>
            <person name="Rushton P."/>
            <person name="Sanderfoot A."/>
            <person name="Schween G."/>
            <person name="Shiu S.-H."/>
            <person name="Stueber K."/>
            <person name="Theodoulou F.L."/>
            <person name="Tu H."/>
            <person name="Van de Peer Y."/>
            <person name="Verrier P.J."/>
            <person name="Waters E."/>
            <person name="Wood A."/>
            <person name="Yang L."/>
            <person name="Cove D."/>
            <person name="Cuming A."/>
            <person name="Hasebe M."/>
            <person name="Lucas S."/>
            <person name="Mishler D.B."/>
            <person name="Reski R."/>
            <person name="Grigoriev I."/>
            <person name="Quatrano R.S."/>
            <person name="Boore J.L."/>
        </authorList>
    </citation>
    <scope>NUCLEOTIDE SEQUENCE [LARGE SCALE GENOMIC DNA]</scope>
    <source>
        <strain evidence="10 11">cv. Gransden 2004</strain>
    </source>
</reference>
<dbReference type="PANTHER" id="PTHR31942:SF77">
    <property type="entry name" value="MLO-LIKE PROTEIN 14"/>
    <property type="match status" value="1"/>
</dbReference>
<sequence>MTQRSDINIDFTFIYILVGEENPVGQNLRVVEVVALMPISGCVARRKRFELVEWIDQSQLRLGYKDILYWVMGTRSTMAGDQSSTARTLEYTPTWALATVACVFVIISLAVERSLHSLGHYLRETKRKPLFAALQRLKDGEFTAYTKVKVRKEAVHIGNVKLMLMGFISLTITILQDPVSKICVPISAYNQWTPCKISSRQSTAKTTTPPSRVSDDDQPEHRRRLLASASSTSSTCSAGYEPFVSPATLHQLHIFILVLALVHVAYSCLTMLLALIKVYRWRKWENEAHEAVKQATTAELLQSIKYTRQSTFVRYHTSKPWSRSRFIVWMVCFFQQLYIPRADYLALRLSFITTHNLKELYDFHAYMVRSMEDEFETIVGISSWLWAFFVVLWVFNIDGSQLYFWMSIIPVLVILCVGTKLQHVVATLALENTGVPAALVGVLLQPRDQLFWFNRPKLLLSSIHWVLFDISFEFATFIWHVWQFGYDTCLLENNKGYIFGRLAMGYSTLPLYALVTQMGTSYKKAVLSKHVERVLRQWHKDAKQRLKVNAMAQATEAPADGTAPSSSSLVVHFKSRLTQRIDATRRSPLSSPRNGLPTPGAQKSQVTNYSAEYMEAPRTNRTFDGENWNAFHTKYRNVSFDLKRKSGQIRIAPSCLQEPRTATSKLPSDS</sequence>
<feature type="transmembrane region" description="Helical" evidence="9">
    <location>
        <begin position="402"/>
        <end position="421"/>
    </location>
</feature>
<evidence type="ECO:0000256" key="9">
    <source>
        <dbReference type="SAM" id="Phobius"/>
    </source>
</evidence>
<keyword evidence="7" id="KW-0568">Pathogenesis-related protein</keyword>
<keyword evidence="11" id="KW-1185">Reference proteome</keyword>
<evidence type="ECO:0000256" key="4">
    <source>
        <dbReference type="ARBA" id="ARBA00022821"/>
    </source>
</evidence>
<dbReference type="Pfam" id="PF03094">
    <property type="entry name" value="Mlo"/>
    <property type="match status" value="1"/>
</dbReference>
<evidence type="ECO:0000256" key="3">
    <source>
        <dbReference type="ARBA" id="ARBA00022692"/>
    </source>
</evidence>
<keyword evidence="6 9" id="KW-0472">Membrane</keyword>
<evidence type="ECO:0000256" key="8">
    <source>
        <dbReference type="SAM" id="MobiDB-lite"/>
    </source>
</evidence>
<evidence type="ECO:0000313" key="10">
    <source>
        <dbReference type="EnsemblPlants" id="Pp3c4_24640V3.2"/>
    </source>
</evidence>
<gene>
    <name evidence="10" type="primary">LOC112281260</name>
</gene>
<dbReference type="GO" id="GO:0016020">
    <property type="term" value="C:membrane"/>
    <property type="evidence" value="ECO:0007669"/>
    <property type="project" value="UniProtKB-SubCell"/>
</dbReference>
<feature type="transmembrane region" description="Helical" evidence="9">
    <location>
        <begin position="154"/>
        <end position="175"/>
    </location>
</feature>
<dbReference type="PANTHER" id="PTHR31942">
    <property type="entry name" value="MLO-LIKE PROTEIN 1"/>
    <property type="match status" value="1"/>
</dbReference>
<dbReference type="FunCoup" id="A0A7I4DKR6">
    <property type="interactions" value="120"/>
</dbReference>
<evidence type="ECO:0008006" key="12">
    <source>
        <dbReference type="Google" id="ProtNLM"/>
    </source>
</evidence>
<proteinExistence type="inferred from homology"/>
<comment type="similarity">
    <text evidence="2">Belongs to the MLO family.</text>
</comment>
<feature type="transmembrane region" description="Helical" evidence="9">
    <location>
        <begin position="377"/>
        <end position="395"/>
    </location>
</feature>
<dbReference type="Proteomes" id="UP000006727">
    <property type="component" value="Chromosome 4"/>
</dbReference>
<feature type="transmembrane region" description="Helical" evidence="9">
    <location>
        <begin position="497"/>
        <end position="515"/>
    </location>
</feature>
<comment type="subcellular location">
    <subcellularLocation>
        <location evidence="1">Membrane</location>
        <topology evidence="1">Multi-pass membrane protein</topology>
    </subcellularLocation>
</comment>
<feature type="compositionally biased region" description="Polar residues" evidence="8">
    <location>
        <begin position="200"/>
        <end position="211"/>
    </location>
</feature>
<dbReference type="InterPro" id="IPR004326">
    <property type="entry name" value="Mlo"/>
</dbReference>
<dbReference type="EnsemblPlants" id="Pp3c4_24640V3.2">
    <property type="protein sequence ID" value="Pp3c4_24640V3.2"/>
    <property type="gene ID" value="Pp3c4_24640"/>
</dbReference>
<keyword evidence="5 9" id="KW-1133">Transmembrane helix</keyword>
<feature type="region of interest" description="Disordered" evidence="8">
    <location>
        <begin position="200"/>
        <end position="230"/>
    </location>
</feature>
<organism evidence="10 11">
    <name type="scientific">Physcomitrium patens</name>
    <name type="common">Spreading-leaved earth moss</name>
    <name type="synonym">Physcomitrella patens</name>
    <dbReference type="NCBI Taxonomy" id="3218"/>
    <lineage>
        <taxon>Eukaryota</taxon>
        <taxon>Viridiplantae</taxon>
        <taxon>Streptophyta</taxon>
        <taxon>Embryophyta</taxon>
        <taxon>Bryophyta</taxon>
        <taxon>Bryophytina</taxon>
        <taxon>Bryopsida</taxon>
        <taxon>Funariidae</taxon>
        <taxon>Funariales</taxon>
        <taxon>Funariaceae</taxon>
        <taxon>Physcomitrium</taxon>
    </lineage>
</organism>
<evidence type="ECO:0000313" key="11">
    <source>
        <dbReference type="Proteomes" id="UP000006727"/>
    </source>
</evidence>
<keyword evidence="3 9" id="KW-0812">Transmembrane</keyword>
<reference evidence="10" key="3">
    <citation type="submission" date="2020-12" db="UniProtKB">
        <authorList>
            <consortium name="EnsemblPlants"/>
        </authorList>
    </citation>
    <scope>IDENTIFICATION</scope>
</reference>
<evidence type="ECO:0000256" key="7">
    <source>
        <dbReference type="ARBA" id="ARBA00023265"/>
    </source>
</evidence>
<accession>A0A7I4DKR6</accession>
<dbReference type="EMBL" id="ABEU02000004">
    <property type="status" value="NOT_ANNOTATED_CDS"/>
    <property type="molecule type" value="Genomic_DNA"/>
</dbReference>
<protein>
    <recommendedName>
        <fullName evidence="12">MLO-like protein</fullName>
    </recommendedName>
</protein>